<evidence type="ECO:0000313" key="1">
    <source>
        <dbReference type="EMBL" id="KAI3715655.1"/>
    </source>
</evidence>
<gene>
    <name evidence="1" type="ORF">L6452_22641</name>
</gene>
<sequence length="98" mass="10907">MESGVQRWSWSGLAGTDGLAPADKQSDMTAVQATGRVFFRLFDFSFLRGVYVWCGLWFLVLYSRGDSAEQNSMDAAPIDVGKNSKKNHTKKKKGQVVE</sequence>
<keyword evidence="2" id="KW-1185">Reference proteome</keyword>
<proteinExistence type="predicted"/>
<evidence type="ECO:0000313" key="2">
    <source>
        <dbReference type="Proteomes" id="UP001055879"/>
    </source>
</evidence>
<protein>
    <submittedName>
        <fullName evidence="1">Uncharacterized protein</fullName>
    </submittedName>
</protein>
<reference evidence="2" key="1">
    <citation type="journal article" date="2022" name="Mol. Ecol. Resour.">
        <title>The genomes of chicory, endive, great burdock and yacon provide insights into Asteraceae palaeo-polyploidization history and plant inulin production.</title>
        <authorList>
            <person name="Fan W."/>
            <person name="Wang S."/>
            <person name="Wang H."/>
            <person name="Wang A."/>
            <person name="Jiang F."/>
            <person name="Liu H."/>
            <person name="Zhao H."/>
            <person name="Xu D."/>
            <person name="Zhang Y."/>
        </authorList>
    </citation>
    <scope>NUCLEOTIDE SEQUENCE [LARGE SCALE GENOMIC DNA]</scope>
    <source>
        <strain evidence="2">cv. Niubang</strain>
    </source>
</reference>
<dbReference type="EMBL" id="CM042053">
    <property type="protein sequence ID" value="KAI3715655.1"/>
    <property type="molecule type" value="Genomic_DNA"/>
</dbReference>
<name>A0ACB9B0G4_ARCLA</name>
<organism evidence="1 2">
    <name type="scientific">Arctium lappa</name>
    <name type="common">Greater burdock</name>
    <name type="synonym">Lappa major</name>
    <dbReference type="NCBI Taxonomy" id="4217"/>
    <lineage>
        <taxon>Eukaryota</taxon>
        <taxon>Viridiplantae</taxon>
        <taxon>Streptophyta</taxon>
        <taxon>Embryophyta</taxon>
        <taxon>Tracheophyta</taxon>
        <taxon>Spermatophyta</taxon>
        <taxon>Magnoliopsida</taxon>
        <taxon>eudicotyledons</taxon>
        <taxon>Gunneridae</taxon>
        <taxon>Pentapetalae</taxon>
        <taxon>asterids</taxon>
        <taxon>campanulids</taxon>
        <taxon>Asterales</taxon>
        <taxon>Asteraceae</taxon>
        <taxon>Carduoideae</taxon>
        <taxon>Cardueae</taxon>
        <taxon>Arctiinae</taxon>
        <taxon>Arctium</taxon>
    </lineage>
</organism>
<dbReference type="Proteomes" id="UP001055879">
    <property type="component" value="Linkage Group LG07"/>
</dbReference>
<comment type="caution">
    <text evidence="1">The sequence shown here is derived from an EMBL/GenBank/DDBJ whole genome shotgun (WGS) entry which is preliminary data.</text>
</comment>
<accession>A0ACB9B0G4</accession>
<reference evidence="1 2" key="2">
    <citation type="journal article" date="2022" name="Mol. Ecol. Resour.">
        <title>The genomes of chicory, endive, great burdock and yacon provide insights into Asteraceae paleo-polyploidization history and plant inulin production.</title>
        <authorList>
            <person name="Fan W."/>
            <person name="Wang S."/>
            <person name="Wang H."/>
            <person name="Wang A."/>
            <person name="Jiang F."/>
            <person name="Liu H."/>
            <person name="Zhao H."/>
            <person name="Xu D."/>
            <person name="Zhang Y."/>
        </authorList>
    </citation>
    <scope>NUCLEOTIDE SEQUENCE [LARGE SCALE GENOMIC DNA]</scope>
    <source>
        <strain evidence="2">cv. Niubang</strain>
    </source>
</reference>